<name>A0A7W6IE14_9HYPH</name>
<gene>
    <name evidence="1" type="ORF">GGR34_001331</name>
</gene>
<reference evidence="1 2" key="1">
    <citation type="submission" date="2020-08" db="EMBL/GenBank/DDBJ databases">
        <title>Genomic Encyclopedia of Type Strains, Phase IV (KMG-IV): sequencing the most valuable type-strain genomes for metagenomic binning, comparative biology and taxonomic classification.</title>
        <authorList>
            <person name="Goeker M."/>
        </authorList>
    </citation>
    <scope>NUCLEOTIDE SEQUENCE [LARGE SCALE GENOMIC DNA]</scope>
    <source>
        <strain evidence="1 2">DSM 15743</strain>
    </source>
</reference>
<evidence type="ECO:0000313" key="1">
    <source>
        <dbReference type="EMBL" id="MBB4039684.1"/>
    </source>
</evidence>
<evidence type="ECO:0000313" key="2">
    <source>
        <dbReference type="Proteomes" id="UP000519439"/>
    </source>
</evidence>
<sequence>MAELERTMIASIALMKRLRREKRRSSRFERDAGQQGE</sequence>
<protein>
    <submittedName>
        <fullName evidence="1">Uncharacterized protein</fullName>
    </submittedName>
</protein>
<dbReference type="Proteomes" id="UP000519439">
    <property type="component" value="Unassembled WGS sequence"/>
</dbReference>
<keyword evidence="2" id="KW-1185">Reference proteome</keyword>
<organism evidence="1 2">
    <name type="scientific">Microvirga flocculans</name>
    <dbReference type="NCBI Taxonomy" id="217168"/>
    <lineage>
        <taxon>Bacteria</taxon>
        <taxon>Pseudomonadati</taxon>
        <taxon>Pseudomonadota</taxon>
        <taxon>Alphaproteobacteria</taxon>
        <taxon>Hyphomicrobiales</taxon>
        <taxon>Methylobacteriaceae</taxon>
        <taxon>Microvirga</taxon>
    </lineage>
</organism>
<comment type="caution">
    <text evidence="1">The sequence shown here is derived from an EMBL/GenBank/DDBJ whole genome shotgun (WGS) entry which is preliminary data.</text>
</comment>
<accession>A0A7W6IE14</accession>
<proteinExistence type="predicted"/>
<dbReference type="AlphaFoldDB" id="A0A7W6IE14"/>
<dbReference type="EMBL" id="JACIDC010000004">
    <property type="protein sequence ID" value="MBB4039684.1"/>
    <property type="molecule type" value="Genomic_DNA"/>
</dbReference>